<feature type="domain" description="Outer membrane protein assembly factor BamE" evidence="3">
    <location>
        <begin position="29"/>
        <end position="95"/>
    </location>
</feature>
<reference evidence="4 6" key="1">
    <citation type="submission" date="2018-06" db="EMBL/GenBank/DDBJ databases">
        <authorList>
            <consortium name="Pathogen Informatics"/>
            <person name="Doyle S."/>
        </authorList>
    </citation>
    <scope>NUCLEOTIDE SEQUENCE [LARGE SCALE GENOMIC DNA]</scope>
    <source>
        <strain evidence="4 6">NCTC10899</strain>
    </source>
</reference>
<dbReference type="EMBL" id="UGUU01000001">
    <property type="protein sequence ID" value="SUD40000.1"/>
    <property type="molecule type" value="Genomic_DNA"/>
</dbReference>
<dbReference type="GO" id="GO:0003677">
    <property type="term" value="F:DNA binding"/>
    <property type="evidence" value="ECO:0007669"/>
    <property type="project" value="UniProtKB-KW"/>
</dbReference>
<name>A0A379IUT1_ECTME</name>
<dbReference type="GeneID" id="57606502"/>
<dbReference type="PROSITE" id="PS51257">
    <property type="entry name" value="PROKAR_LIPOPROTEIN"/>
    <property type="match status" value="1"/>
</dbReference>
<keyword evidence="2" id="KW-0472">Membrane</keyword>
<dbReference type="Proteomes" id="UP000254260">
    <property type="component" value="Unassembled WGS sequence"/>
</dbReference>
<evidence type="ECO:0000313" key="6">
    <source>
        <dbReference type="Proteomes" id="UP000254260"/>
    </source>
</evidence>
<dbReference type="AlphaFoldDB" id="A0A379IUT1"/>
<evidence type="ECO:0000256" key="1">
    <source>
        <dbReference type="ARBA" id="ARBA00022729"/>
    </source>
</evidence>
<keyword evidence="5" id="KW-0449">Lipoprotein</keyword>
<reference evidence="5 7" key="2">
    <citation type="submission" date="2019-01" db="EMBL/GenBank/DDBJ databases">
        <title>Whole genome shotgun sequencing of Pseudomonas spp. isolated by its ability to degrade furfural.</title>
        <authorList>
            <person name="Donoso R."/>
            <person name="Farkas C."/>
            <person name="Villegas P."/>
            <person name="Gonzales-Toro F."/>
            <person name="Guajardo-Parra M."/>
            <person name="Araya-Nail M."/>
            <person name="Morgante V."/>
            <person name="Perez-Pantoja D."/>
        </authorList>
    </citation>
    <scope>NUCLEOTIDE SEQUENCE [LARGE SCALE GENOMIC DNA]</scope>
    <source>
        <strain evidence="5 7">VN231</strain>
    </source>
</reference>
<organism evidence="4 6">
    <name type="scientific">Ectopseudomonas mendocina</name>
    <name type="common">Pseudomonas mendocina</name>
    <dbReference type="NCBI Taxonomy" id="300"/>
    <lineage>
        <taxon>Bacteria</taxon>
        <taxon>Pseudomonadati</taxon>
        <taxon>Pseudomonadota</taxon>
        <taxon>Gammaproteobacteria</taxon>
        <taxon>Pseudomonadales</taxon>
        <taxon>Pseudomonadaceae</taxon>
        <taxon>Ectopseudomonas</taxon>
    </lineage>
</organism>
<dbReference type="OrthoDB" id="7003922at2"/>
<evidence type="ECO:0000256" key="2">
    <source>
        <dbReference type="ARBA" id="ARBA00023136"/>
    </source>
</evidence>
<dbReference type="InterPro" id="IPR037873">
    <property type="entry name" value="BamE-like"/>
</dbReference>
<dbReference type="EMBL" id="SCFV01000002">
    <property type="protein sequence ID" value="TRO20358.1"/>
    <property type="molecule type" value="Genomic_DNA"/>
</dbReference>
<proteinExistence type="predicted"/>
<keyword evidence="4" id="KW-0238">DNA-binding</keyword>
<dbReference type="GO" id="GO:0019867">
    <property type="term" value="C:outer membrane"/>
    <property type="evidence" value="ECO:0007669"/>
    <property type="project" value="InterPro"/>
</dbReference>
<dbReference type="NCBIfam" id="NF008423">
    <property type="entry name" value="PRK11251.1"/>
    <property type="match status" value="1"/>
</dbReference>
<evidence type="ECO:0000313" key="4">
    <source>
        <dbReference type="EMBL" id="SUD40000.1"/>
    </source>
</evidence>
<gene>
    <name evidence="5" type="primary">osmE</name>
    <name evidence="5" type="ORF">EQ836_05585</name>
    <name evidence="4" type="ORF">NCTC10899_02832</name>
</gene>
<dbReference type="InterPro" id="IPR007450">
    <property type="entry name" value="BamE_dom"/>
</dbReference>
<evidence type="ECO:0000313" key="7">
    <source>
        <dbReference type="Proteomes" id="UP000317327"/>
    </source>
</evidence>
<protein>
    <submittedName>
        <fullName evidence="4">DNA-binding transcriptional activator OsmE</fullName>
    </submittedName>
    <submittedName>
        <fullName evidence="5">Osmotically-inducible lipoprotein OsmE</fullName>
    </submittedName>
</protein>
<sequence>MYKHSLAVLAVAAVMTGCSTIENPVDYVTFRNEPLVKQVDHGMTKEEVRTLGGPPSSEVRNSVTGGTCNNYVMNVDGLEQPYYVDFDVNGRVDSKGFMTCEQHQGNQRKRL</sequence>
<dbReference type="Proteomes" id="UP000317327">
    <property type="component" value="Unassembled WGS sequence"/>
</dbReference>
<dbReference type="Gene3D" id="3.30.1450.10">
    <property type="match status" value="1"/>
</dbReference>
<keyword evidence="1" id="KW-0732">Signal</keyword>
<accession>A0A379IUT1</accession>
<evidence type="ECO:0000259" key="3">
    <source>
        <dbReference type="Pfam" id="PF04355"/>
    </source>
</evidence>
<dbReference type="RefSeq" id="WP_013715666.1">
    <property type="nucleotide sequence ID" value="NZ_CAXYQS010000002.1"/>
</dbReference>
<evidence type="ECO:0000313" key="5">
    <source>
        <dbReference type="EMBL" id="TRO20358.1"/>
    </source>
</evidence>
<dbReference type="Pfam" id="PF04355">
    <property type="entry name" value="BamE"/>
    <property type="match status" value="1"/>
</dbReference>